<comment type="caution">
    <text evidence="2">The sequence shown here is derived from an EMBL/GenBank/DDBJ whole genome shotgun (WGS) entry which is preliminary data.</text>
</comment>
<dbReference type="SUPFAM" id="SSF55186">
    <property type="entry name" value="ThrRS/AlaRS common domain"/>
    <property type="match status" value="1"/>
</dbReference>
<evidence type="ECO:0000259" key="1">
    <source>
        <dbReference type="Pfam" id="PF00485"/>
    </source>
</evidence>
<name>A0A3E3DXW9_9FIRM</name>
<dbReference type="SUPFAM" id="SSF52540">
    <property type="entry name" value="P-loop containing nucleoside triphosphate hydrolases"/>
    <property type="match status" value="1"/>
</dbReference>
<organism evidence="2 3">
    <name type="scientific">Anaerofustis stercorihominis</name>
    <dbReference type="NCBI Taxonomy" id="214853"/>
    <lineage>
        <taxon>Bacteria</taxon>
        <taxon>Bacillati</taxon>
        <taxon>Bacillota</taxon>
        <taxon>Clostridia</taxon>
        <taxon>Eubacteriales</taxon>
        <taxon>Eubacteriaceae</taxon>
        <taxon>Anaerofustis</taxon>
    </lineage>
</organism>
<dbReference type="EMBL" id="QUSM01000003">
    <property type="protein sequence ID" value="RGD74090.1"/>
    <property type="molecule type" value="Genomic_DNA"/>
</dbReference>
<accession>A0A3E3DXW9</accession>
<dbReference type="AlphaFoldDB" id="A0A3E3DXW9"/>
<protein>
    <submittedName>
        <fullName evidence="2">Nucleoside kinase</fullName>
    </submittedName>
</protein>
<dbReference type="InterPro" id="IPR027417">
    <property type="entry name" value="P-loop_NTPase"/>
</dbReference>
<dbReference type="GO" id="GO:0016301">
    <property type="term" value="F:kinase activity"/>
    <property type="evidence" value="ECO:0007669"/>
    <property type="project" value="UniProtKB-KW"/>
</dbReference>
<dbReference type="Proteomes" id="UP000261212">
    <property type="component" value="Unassembled WGS sequence"/>
</dbReference>
<reference evidence="2 3" key="1">
    <citation type="submission" date="2018-08" db="EMBL/GenBank/DDBJ databases">
        <title>A genome reference for cultivated species of the human gut microbiota.</title>
        <authorList>
            <person name="Zou Y."/>
            <person name="Xue W."/>
            <person name="Luo G."/>
        </authorList>
    </citation>
    <scope>NUCLEOTIDE SEQUENCE [LARGE SCALE GENOMIC DNA]</scope>
    <source>
        <strain evidence="2 3">AM25-6</strain>
    </source>
</reference>
<gene>
    <name evidence="2" type="ORF">DW687_04805</name>
</gene>
<sequence>MIKLLIDNKKEIEVKEGTTIEDIVDLSENHRFVVGGLVNNVVESLNYEFKKDSTFEFVYINSSLGKKIYEKTLLFLLAVSSKQVFKDREISIGYSLGGGIFFEYTDESDLSEEDIKKLKDEMKKIIEDNYDINKLKTTREDMKASIDKNIFLTNKELVDCLRDGILTLYELGGAYGYFYGDLLPSTGYLKVFDIIKYNHGAILLGCDKTHPDKVHEFFDNPKLFEEYEEFDKWLKDVGVTNIASLNKKIENNEIEELILASEARHEYLIAKAADKIITSKDKKRIILIAGPSSSGKTTTSKRLQTHLMARGLSPVTIGLDDYFLNRDITPKDEDGKPMYECLEAIDVSLFNEHLLKLINGEEVEIPIFDFHTGTRKKFGRKIKVSENNPIIIEGIHGLNERLTVSIPDKDKFKIYICPFTVMGIDQYNRITTSKIRMLRRIVRDTHSRSKKAIDTISMWEDVRSGEKVNIIPYREQADYIINSTLLYEIPILKKYAYPLLQEIGKGEKYYYEARHLLDFLSFFKTVENEEYIPGVSILKEFIGGSFYE</sequence>
<keyword evidence="2" id="KW-0808">Transferase</keyword>
<dbReference type="Gene3D" id="3.30.980.10">
    <property type="entry name" value="Threonyl-trna Synthetase, Chain A, domain 2"/>
    <property type="match status" value="1"/>
</dbReference>
<evidence type="ECO:0000313" key="2">
    <source>
        <dbReference type="EMBL" id="RGD74090.1"/>
    </source>
</evidence>
<proteinExistence type="predicted"/>
<dbReference type="Pfam" id="PF00485">
    <property type="entry name" value="PRK"/>
    <property type="match status" value="1"/>
</dbReference>
<keyword evidence="2" id="KW-0418">Kinase</keyword>
<dbReference type="PANTHER" id="PTHR10285">
    <property type="entry name" value="URIDINE KINASE"/>
    <property type="match status" value="1"/>
</dbReference>
<feature type="domain" description="Phosphoribulokinase/uridine kinase" evidence="1">
    <location>
        <begin position="285"/>
        <end position="483"/>
    </location>
</feature>
<dbReference type="RefSeq" id="WP_117531933.1">
    <property type="nucleotide sequence ID" value="NZ_QUSM01000003.1"/>
</dbReference>
<dbReference type="InterPro" id="IPR006083">
    <property type="entry name" value="PRK/URK"/>
</dbReference>
<dbReference type="InterPro" id="IPR018163">
    <property type="entry name" value="Thr/Ala-tRNA-synth_IIc_edit"/>
</dbReference>
<dbReference type="Gene3D" id="3.40.50.300">
    <property type="entry name" value="P-loop containing nucleotide triphosphate hydrolases"/>
    <property type="match status" value="1"/>
</dbReference>
<dbReference type="CDD" id="cd02028">
    <property type="entry name" value="UMPK_like"/>
    <property type="match status" value="1"/>
</dbReference>
<evidence type="ECO:0000313" key="3">
    <source>
        <dbReference type="Proteomes" id="UP000261212"/>
    </source>
</evidence>
<dbReference type="GO" id="GO:0005524">
    <property type="term" value="F:ATP binding"/>
    <property type="evidence" value="ECO:0007669"/>
    <property type="project" value="InterPro"/>
</dbReference>